<accession>K0IHN9</accession>
<dbReference type="EMBL" id="CP002408">
    <property type="protein sequence ID" value="AFU58448.1"/>
    <property type="molecule type" value="Genomic_DNA"/>
</dbReference>
<evidence type="ECO:0000256" key="5">
    <source>
        <dbReference type="ARBA" id="ARBA00022982"/>
    </source>
</evidence>
<dbReference type="InterPro" id="IPR028871">
    <property type="entry name" value="BlueCu_1_BS"/>
</dbReference>
<keyword evidence="3 7" id="KW-0479">Metal-binding</keyword>
<evidence type="ECO:0000313" key="11">
    <source>
        <dbReference type="Proteomes" id="UP000008037"/>
    </source>
</evidence>
<proteinExistence type="predicted"/>
<dbReference type="GeneID" id="13797772"/>
<feature type="domain" description="Blue (type 1) copper" evidence="9">
    <location>
        <begin position="52"/>
        <end position="132"/>
    </location>
</feature>
<comment type="subcellular location">
    <subcellularLocation>
        <location evidence="1">Periplasm</location>
    </subcellularLocation>
</comment>
<dbReference type="GO" id="GO:0009055">
    <property type="term" value="F:electron transfer activity"/>
    <property type="evidence" value="ECO:0007669"/>
    <property type="project" value="InterPro"/>
</dbReference>
<keyword evidence="2" id="KW-0813">Transport</keyword>
<keyword evidence="11" id="KW-1185">Reference proteome</keyword>
<dbReference type="PANTHER" id="PTHR36507:SF1">
    <property type="entry name" value="BLL1555 PROTEIN"/>
    <property type="match status" value="1"/>
</dbReference>
<dbReference type="GO" id="GO:0005507">
    <property type="term" value="F:copper ion binding"/>
    <property type="evidence" value="ECO:0007669"/>
    <property type="project" value="InterPro"/>
</dbReference>
<keyword evidence="8" id="KW-1133">Transmembrane helix</keyword>
<feature type="binding site" evidence="7">
    <location>
        <position position="86"/>
    </location>
    <ligand>
        <name>Cu cation</name>
        <dbReference type="ChEBI" id="CHEBI:23378"/>
    </ligand>
</feature>
<feature type="binding site" evidence="7">
    <location>
        <position position="120"/>
    </location>
    <ligand>
        <name>Cu cation</name>
        <dbReference type="ChEBI" id="CHEBI:23378"/>
    </ligand>
</feature>
<evidence type="ECO:0000256" key="8">
    <source>
        <dbReference type="SAM" id="Phobius"/>
    </source>
</evidence>
<keyword evidence="5" id="KW-0249">Electron transport</keyword>
<dbReference type="KEGG" id="nga:Ngar_c15130"/>
<evidence type="ECO:0000259" key="9">
    <source>
        <dbReference type="Pfam" id="PF00127"/>
    </source>
</evidence>
<protein>
    <submittedName>
        <fullName evidence="10">Putative blue (Type 1) copper domain protein</fullName>
    </submittedName>
</protein>
<keyword evidence="8" id="KW-0472">Membrane</keyword>
<dbReference type="InterPro" id="IPR002386">
    <property type="entry name" value="Amicyanin/Pseudoazurin"/>
</dbReference>
<evidence type="ECO:0000256" key="6">
    <source>
        <dbReference type="ARBA" id="ARBA00023008"/>
    </source>
</evidence>
<organism evidence="10 11">
    <name type="scientific">Nitrososphaera gargensis (strain Ga9.2)</name>
    <dbReference type="NCBI Taxonomy" id="1237085"/>
    <lineage>
        <taxon>Archaea</taxon>
        <taxon>Nitrososphaerota</taxon>
        <taxon>Nitrososphaeria</taxon>
        <taxon>Nitrososphaerales</taxon>
        <taxon>Nitrososphaeraceae</taxon>
        <taxon>Nitrososphaera</taxon>
    </lineage>
</organism>
<dbReference type="PANTHER" id="PTHR36507">
    <property type="entry name" value="BLL1555 PROTEIN"/>
    <property type="match status" value="1"/>
</dbReference>
<dbReference type="HOGENOM" id="CLU_084115_4_0_2"/>
<evidence type="ECO:0000313" key="10">
    <source>
        <dbReference type="EMBL" id="AFU58448.1"/>
    </source>
</evidence>
<keyword evidence="6 7" id="KW-0186">Copper</keyword>
<dbReference type="PROSITE" id="PS00196">
    <property type="entry name" value="COPPER_BLUE"/>
    <property type="match status" value="1"/>
</dbReference>
<comment type="cofactor">
    <cofactor evidence="7">
        <name>Cu cation</name>
        <dbReference type="ChEBI" id="CHEBI:23378"/>
    </cofactor>
    <text evidence="7">Binds 1 copper ion per subunit.</text>
</comment>
<dbReference type="STRING" id="1237085.Ngar_c15130"/>
<sequence>MVKKNVVVIASVVIAGAIVATYVLSGSMNMGVEGSGNRQEPVTPIPENSTVVKIVANAGSNSFSPNPAEVKVGETVTWVNDDSGGHTVTSKDGVFDSGMIGKGQSFSFTFDKAGEYQYFCEPHPNMVGTVVVTES</sequence>
<dbReference type="Proteomes" id="UP000008037">
    <property type="component" value="Chromosome"/>
</dbReference>
<dbReference type="PRINTS" id="PR00155">
    <property type="entry name" value="AMICYANIN"/>
</dbReference>
<dbReference type="SUPFAM" id="SSF49503">
    <property type="entry name" value="Cupredoxins"/>
    <property type="match status" value="1"/>
</dbReference>
<dbReference type="CDD" id="cd13921">
    <property type="entry name" value="Amicyanin"/>
    <property type="match status" value="1"/>
</dbReference>
<reference evidence="10 11" key="1">
    <citation type="journal article" date="2012" name="Environ. Microbiol.">
        <title>The genome of the ammonia-oxidizing Candidatus Nitrososphaera gargensis: insights into metabolic versatility and environmental adaptations.</title>
        <authorList>
            <person name="Spang A."/>
            <person name="Poehlein A."/>
            <person name="Offre P."/>
            <person name="Zumbragel S."/>
            <person name="Haider S."/>
            <person name="Rychlik N."/>
            <person name="Nowka B."/>
            <person name="Schmeisser C."/>
            <person name="Lebedeva E.V."/>
            <person name="Rattei T."/>
            <person name="Bohm C."/>
            <person name="Schmid M."/>
            <person name="Galushko A."/>
            <person name="Hatzenpichler R."/>
            <person name="Weinmaier T."/>
            <person name="Daniel R."/>
            <person name="Schleper C."/>
            <person name="Spieck E."/>
            <person name="Streit W."/>
            <person name="Wagner M."/>
        </authorList>
    </citation>
    <scope>NUCLEOTIDE SEQUENCE [LARGE SCALE GENOMIC DNA]</scope>
    <source>
        <strain evidence="11">Ga9.2</strain>
    </source>
</reference>
<keyword evidence="8" id="KW-0812">Transmembrane</keyword>
<dbReference type="GO" id="GO:0042597">
    <property type="term" value="C:periplasmic space"/>
    <property type="evidence" value="ECO:0007669"/>
    <property type="project" value="UniProtKB-SubCell"/>
</dbReference>
<evidence type="ECO:0000256" key="1">
    <source>
        <dbReference type="ARBA" id="ARBA00004418"/>
    </source>
</evidence>
<keyword evidence="4" id="KW-0574">Periplasm</keyword>
<dbReference type="InterPro" id="IPR035668">
    <property type="entry name" value="Amicyanin"/>
</dbReference>
<evidence type="ECO:0000256" key="3">
    <source>
        <dbReference type="ARBA" id="ARBA00022723"/>
    </source>
</evidence>
<dbReference type="Gene3D" id="2.60.40.420">
    <property type="entry name" value="Cupredoxins - blue copper proteins"/>
    <property type="match status" value="1"/>
</dbReference>
<feature type="binding site" evidence="7">
    <location>
        <position position="123"/>
    </location>
    <ligand>
        <name>Cu cation</name>
        <dbReference type="ChEBI" id="CHEBI:23378"/>
    </ligand>
</feature>
<dbReference type="InterPro" id="IPR052721">
    <property type="entry name" value="ET_Amicyanin"/>
</dbReference>
<dbReference type="BioCyc" id="CNIT1237085:G1324-1511-MONOMER"/>
<dbReference type="RefSeq" id="WP_015018985.1">
    <property type="nucleotide sequence ID" value="NC_018719.1"/>
</dbReference>
<dbReference type="InterPro" id="IPR000923">
    <property type="entry name" value="BlueCu_1"/>
</dbReference>
<dbReference type="InParanoid" id="K0IHN9"/>
<dbReference type="Pfam" id="PF00127">
    <property type="entry name" value="Copper-bind"/>
    <property type="match status" value="1"/>
</dbReference>
<dbReference type="AlphaFoldDB" id="K0IHN9"/>
<name>K0IHN9_NITGG</name>
<feature type="transmembrane region" description="Helical" evidence="8">
    <location>
        <begin position="6"/>
        <end position="24"/>
    </location>
</feature>
<evidence type="ECO:0000256" key="4">
    <source>
        <dbReference type="ARBA" id="ARBA00022764"/>
    </source>
</evidence>
<evidence type="ECO:0000256" key="2">
    <source>
        <dbReference type="ARBA" id="ARBA00022448"/>
    </source>
</evidence>
<evidence type="ECO:0000256" key="7">
    <source>
        <dbReference type="PIRSR" id="PIRSR602386-1"/>
    </source>
</evidence>
<gene>
    <name evidence="10" type="ordered locus">Ngar_c15130</name>
</gene>
<dbReference type="InterPro" id="IPR008972">
    <property type="entry name" value="Cupredoxin"/>
</dbReference>